<dbReference type="OrthoDB" id="9799640at2"/>
<evidence type="ECO:0000313" key="1">
    <source>
        <dbReference type="EMBL" id="PEN13641.1"/>
    </source>
</evidence>
<dbReference type="Proteomes" id="UP000220102">
    <property type="component" value="Unassembled WGS sequence"/>
</dbReference>
<dbReference type="GO" id="GO:0051536">
    <property type="term" value="F:iron-sulfur cluster binding"/>
    <property type="evidence" value="ECO:0007669"/>
    <property type="project" value="InterPro"/>
</dbReference>
<comment type="caution">
    <text evidence="1">The sequence shown here is derived from an EMBL/GenBank/DDBJ whole genome shotgun (WGS) entry which is preliminary data.</text>
</comment>
<dbReference type="InterPro" id="IPR012675">
    <property type="entry name" value="Beta-grasp_dom_sf"/>
</dbReference>
<dbReference type="AlphaFoldDB" id="A0A2A8CYF3"/>
<evidence type="ECO:0000313" key="2">
    <source>
        <dbReference type="Proteomes" id="UP000220102"/>
    </source>
</evidence>
<organism evidence="1 2">
    <name type="scientific">Longibacter salinarum</name>
    <dbReference type="NCBI Taxonomy" id="1850348"/>
    <lineage>
        <taxon>Bacteria</taxon>
        <taxon>Pseudomonadati</taxon>
        <taxon>Rhodothermota</taxon>
        <taxon>Rhodothermia</taxon>
        <taxon>Rhodothermales</taxon>
        <taxon>Salisaetaceae</taxon>
        <taxon>Longibacter</taxon>
    </lineage>
</organism>
<dbReference type="SUPFAM" id="SSF54292">
    <property type="entry name" value="2Fe-2S ferredoxin-like"/>
    <property type="match status" value="1"/>
</dbReference>
<proteinExistence type="predicted"/>
<reference evidence="1 2" key="1">
    <citation type="submission" date="2017-10" db="EMBL/GenBank/DDBJ databases">
        <title>Draft genome of Longibacter Salinarum.</title>
        <authorList>
            <person name="Goh K.M."/>
            <person name="Shamsir M.S."/>
            <person name="Lim S.W."/>
        </authorList>
    </citation>
    <scope>NUCLEOTIDE SEQUENCE [LARGE SCALE GENOMIC DNA]</scope>
    <source>
        <strain evidence="1 2">KCTC 52045</strain>
    </source>
</reference>
<protein>
    <submittedName>
        <fullName evidence="1">(2Fe-2S)-binding protein</fullName>
    </submittedName>
</protein>
<name>A0A2A8CYF3_9BACT</name>
<keyword evidence="2" id="KW-1185">Reference proteome</keyword>
<accession>A0A2A8CYF3</accession>
<gene>
    <name evidence="1" type="ORF">CRI94_10065</name>
</gene>
<dbReference type="EMBL" id="PDEQ01000004">
    <property type="protein sequence ID" value="PEN13641.1"/>
    <property type="molecule type" value="Genomic_DNA"/>
</dbReference>
<dbReference type="Gene3D" id="3.10.20.30">
    <property type="match status" value="1"/>
</dbReference>
<dbReference type="InterPro" id="IPR036010">
    <property type="entry name" value="2Fe-2S_ferredoxin-like_sf"/>
</dbReference>
<sequence length="129" mass="14591">MNDLDSEGRGVSGLQTHTVEVFDGKVWHRLTCRHGVNLRLLLLENDLSPYVPLTENLNCGGRGLCATCGIRFDGEAPTPEHWHDKAAARFGYPRLSCQIQVNRDLSVRLLPEKRIWGKRGKLESRRKGK</sequence>